<dbReference type="Pfam" id="PF01370">
    <property type="entry name" value="Epimerase"/>
    <property type="match status" value="1"/>
</dbReference>
<dbReference type="GO" id="GO:0003978">
    <property type="term" value="F:UDP-glucose 4-epimerase activity"/>
    <property type="evidence" value="ECO:0007669"/>
    <property type="project" value="UniProtKB-EC"/>
</dbReference>
<keyword evidence="7" id="KW-0520">NAD</keyword>
<dbReference type="InterPro" id="IPR001509">
    <property type="entry name" value="Epimerase_deHydtase"/>
</dbReference>
<dbReference type="EMBL" id="JACCBU010000001">
    <property type="protein sequence ID" value="NYE74995.1"/>
    <property type="molecule type" value="Genomic_DNA"/>
</dbReference>
<evidence type="ECO:0000256" key="1">
    <source>
        <dbReference type="ARBA" id="ARBA00000083"/>
    </source>
</evidence>
<evidence type="ECO:0000256" key="7">
    <source>
        <dbReference type="ARBA" id="ARBA00023027"/>
    </source>
</evidence>
<comment type="similarity">
    <text evidence="4">Belongs to the NAD(P)-dependent epimerase/dehydratase family.</text>
</comment>
<evidence type="ECO:0000256" key="8">
    <source>
        <dbReference type="ARBA" id="ARBA00023235"/>
    </source>
</evidence>
<dbReference type="Proteomes" id="UP000569914">
    <property type="component" value="Unassembled WGS sequence"/>
</dbReference>
<dbReference type="SUPFAM" id="SSF51735">
    <property type="entry name" value="NAD(P)-binding Rossmann-fold domains"/>
    <property type="match status" value="1"/>
</dbReference>
<sequence>MKVLVTGGAGYIGAHVVRLLQRRDDTVIVVDDLSTGVAENVGTAALVHLDLSVPDCVEKLENVLTEYAVDAVIHIAAKKQVGESVERPVWYYQQNVGGFGHLLQAMQAAGVNKMMFSSSAAAYGKADVPAGQLVTEDTAPQPISPYGETKLVCEWMMRAAGVSWGLRGVGLRYFNVAGTGWPELGDPTVLNLIPLALRSLTAGERPKVFGNDYPTPDGTGIRDYVHVLDLADAHLAALDYLERDDRPYDIFNVGTGHGSSVLEVLAEIGKSSGYAIDPEIVARRPGDPAEVAADVSRIKEALGWTSRHTLAEMTDSAWTAWELTHGEPKVAPTGTGRATPARR</sequence>
<dbReference type="Gene3D" id="3.40.50.720">
    <property type="entry name" value="NAD(P)-binding Rossmann-like Domain"/>
    <property type="match status" value="1"/>
</dbReference>
<name>A0A7Y9IDY0_9ACTN</name>
<keyword evidence="14" id="KW-1185">Reference proteome</keyword>
<reference evidence="13 14" key="1">
    <citation type="submission" date="2020-07" db="EMBL/GenBank/DDBJ databases">
        <title>Sequencing the genomes of 1000 actinobacteria strains.</title>
        <authorList>
            <person name="Klenk H.-P."/>
        </authorList>
    </citation>
    <scope>NUCLEOTIDE SEQUENCE [LARGE SCALE GENOMIC DNA]</scope>
    <source>
        <strain evidence="13 14">DSM 22083</strain>
    </source>
</reference>
<dbReference type="PANTHER" id="PTHR43725:SF53">
    <property type="entry name" value="UDP-ARABINOSE 4-EPIMERASE 1"/>
    <property type="match status" value="1"/>
</dbReference>
<evidence type="ECO:0000256" key="2">
    <source>
        <dbReference type="ARBA" id="ARBA00001911"/>
    </source>
</evidence>
<dbReference type="RefSeq" id="WP_179757573.1">
    <property type="nucleotide sequence ID" value="NZ_JACCBU010000001.1"/>
</dbReference>
<keyword evidence="8 13" id="KW-0413">Isomerase</keyword>
<organism evidence="13 14">
    <name type="scientific">Microlunatus parietis</name>
    <dbReference type="NCBI Taxonomy" id="682979"/>
    <lineage>
        <taxon>Bacteria</taxon>
        <taxon>Bacillati</taxon>
        <taxon>Actinomycetota</taxon>
        <taxon>Actinomycetes</taxon>
        <taxon>Propionibacteriales</taxon>
        <taxon>Propionibacteriaceae</taxon>
        <taxon>Microlunatus</taxon>
    </lineage>
</organism>
<dbReference type="UniPathway" id="UPA00214"/>
<proteinExistence type="inferred from homology"/>
<evidence type="ECO:0000256" key="5">
    <source>
        <dbReference type="ARBA" id="ARBA00013189"/>
    </source>
</evidence>
<feature type="domain" description="NAD-dependent epimerase/dehydratase" evidence="12">
    <location>
        <begin position="3"/>
        <end position="254"/>
    </location>
</feature>
<dbReference type="Gene3D" id="3.90.25.10">
    <property type="entry name" value="UDP-galactose 4-epimerase, domain 1"/>
    <property type="match status" value="1"/>
</dbReference>
<protein>
    <recommendedName>
        <fullName evidence="6">UDP-glucose 4-epimerase</fullName>
        <ecNumber evidence="5">5.1.3.2</ecNumber>
    </recommendedName>
    <alternativeName>
        <fullName evidence="11">Galactowaldenase</fullName>
    </alternativeName>
    <alternativeName>
        <fullName evidence="10">UDP-galactose 4-epimerase</fullName>
    </alternativeName>
</protein>
<dbReference type="EC" id="5.1.3.2" evidence="5"/>
<evidence type="ECO:0000256" key="10">
    <source>
        <dbReference type="ARBA" id="ARBA00031367"/>
    </source>
</evidence>
<dbReference type="PRINTS" id="PR01713">
    <property type="entry name" value="NUCEPIMERASE"/>
</dbReference>
<accession>A0A7Y9IDY0</accession>
<evidence type="ECO:0000313" key="14">
    <source>
        <dbReference type="Proteomes" id="UP000569914"/>
    </source>
</evidence>
<comment type="caution">
    <text evidence="13">The sequence shown here is derived from an EMBL/GenBank/DDBJ whole genome shotgun (WGS) entry which is preliminary data.</text>
</comment>
<evidence type="ECO:0000313" key="13">
    <source>
        <dbReference type="EMBL" id="NYE74995.1"/>
    </source>
</evidence>
<dbReference type="InterPro" id="IPR036291">
    <property type="entry name" value="NAD(P)-bd_dom_sf"/>
</dbReference>
<evidence type="ECO:0000256" key="6">
    <source>
        <dbReference type="ARBA" id="ARBA00018569"/>
    </source>
</evidence>
<comment type="catalytic activity">
    <reaction evidence="1">
        <text>UDP-alpha-D-glucose = UDP-alpha-D-galactose</text>
        <dbReference type="Rhea" id="RHEA:22168"/>
        <dbReference type="ChEBI" id="CHEBI:58885"/>
        <dbReference type="ChEBI" id="CHEBI:66914"/>
        <dbReference type="EC" id="5.1.3.2"/>
    </reaction>
</comment>
<evidence type="ECO:0000259" key="12">
    <source>
        <dbReference type="Pfam" id="PF01370"/>
    </source>
</evidence>
<comment type="pathway">
    <text evidence="3">Carbohydrate metabolism; galactose metabolism.</text>
</comment>
<keyword evidence="9" id="KW-0119">Carbohydrate metabolism</keyword>
<comment type="cofactor">
    <cofactor evidence="2">
        <name>NAD(+)</name>
        <dbReference type="ChEBI" id="CHEBI:57540"/>
    </cofactor>
</comment>
<dbReference type="AlphaFoldDB" id="A0A7Y9IDY0"/>
<evidence type="ECO:0000256" key="3">
    <source>
        <dbReference type="ARBA" id="ARBA00004947"/>
    </source>
</evidence>
<gene>
    <name evidence="13" type="ORF">BKA15_006324</name>
</gene>
<dbReference type="InterPro" id="IPR005886">
    <property type="entry name" value="UDP_G4E"/>
</dbReference>
<evidence type="ECO:0000256" key="11">
    <source>
        <dbReference type="ARBA" id="ARBA00033067"/>
    </source>
</evidence>
<dbReference type="GO" id="GO:0033499">
    <property type="term" value="P:galactose catabolic process via UDP-galactose, Leloir pathway"/>
    <property type="evidence" value="ECO:0007669"/>
    <property type="project" value="TreeGrafter"/>
</dbReference>
<dbReference type="PANTHER" id="PTHR43725">
    <property type="entry name" value="UDP-GLUCOSE 4-EPIMERASE"/>
    <property type="match status" value="1"/>
</dbReference>
<dbReference type="NCBIfam" id="TIGR01179">
    <property type="entry name" value="galE"/>
    <property type="match status" value="1"/>
</dbReference>
<evidence type="ECO:0000256" key="4">
    <source>
        <dbReference type="ARBA" id="ARBA00007637"/>
    </source>
</evidence>
<evidence type="ECO:0000256" key="9">
    <source>
        <dbReference type="ARBA" id="ARBA00023277"/>
    </source>
</evidence>